<dbReference type="EMBL" id="CP002047">
    <property type="protein sequence ID" value="ADI08698.1"/>
    <property type="molecule type" value="Genomic_DNA"/>
</dbReference>
<dbReference type="AlphaFoldDB" id="D7CCG7"/>
<sequence>MGEDLTPCSYAADPAAWLQTAYADDPVITQINDGTDPGDGDCWPSSSASAPSIVFRMLDLLNLADGCRALEIGTGTGWNAGLLSHRLGPGLVTTVEVDPVLAQQAARRLKDVGLEPTVISGDGAVNHAAAASFDRVIATCSVRDVPRAWVEQTRPGGVILTPWESPWFCYGLLRLTVDGQGRASGWFSPHSAFMLMRNQRTDLRIYRDVVRDEHVPTESIARLSPWAVTGDDWAAQFAIGLMTRDVWRTWHDNPVEGVTSRLWLATTDATSWAAVDWDGRTDERFMVWEHGPRRLWSEVEAAYHWWRHVGSPDPTRFGMTITPDGVHTPWLDAPDRPIPALN</sequence>
<keyword evidence="6 12" id="KW-0489">Methyltransferase</keyword>
<proteinExistence type="inferred from homology"/>
<evidence type="ECO:0000256" key="8">
    <source>
        <dbReference type="ARBA" id="ARBA00022691"/>
    </source>
</evidence>
<reference evidence="12 13" key="1">
    <citation type="journal article" date="2010" name="J. Bacteriol.">
        <title>Genome sequence of the milbemycin-producing bacterium Streptomyces bingchenggensis.</title>
        <authorList>
            <person name="Wang X.J."/>
            <person name="Yan Y.J."/>
            <person name="Zhang B."/>
            <person name="An J."/>
            <person name="Wang J.J."/>
            <person name="Tian J."/>
            <person name="Jiang L."/>
            <person name="Chen Y.H."/>
            <person name="Huang S.X."/>
            <person name="Yin M."/>
            <person name="Zhang J."/>
            <person name="Gao A.L."/>
            <person name="Liu C.X."/>
            <person name="Zhu Z.X."/>
            <person name="Xiang W.S."/>
        </authorList>
    </citation>
    <scope>NUCLEOTIDE SEQUENCE [LARGE SCALE GENOMIC DNA]</scope>
    <source>
        <strain evidence="12 13">BCW-1</strain>
    </source>
</reference>
<dbReference type="Pfam" id="PF01135">
    <property type="entry name" value="PCMT"/>
    <property type="match status" value="1"/>
</dbReference>
<dbReference type="GO" id="GO:0005737">
    <property type="term" value="C:cytoplasm"/>
    <property type="evidence" value="ECO:0007669"/>
    <property type="project" value="UniProtKB-SubCell"/>
</dbReference>
<evidence type="ECO:0000256" key="10">
    <source>
        <dbReference type="ARBA" id="ARBA00031323"/>
    </source>
</evidence>
<evidence type="ECO:0000313" key="13">
    <source>
        <dbReference type="Proteomes" id="UP000000377"/>
    </source>
</evidence>
<dbReference type="Gene3D" id="3.40.50.150">
    <property type="entry name" value="Vaccinia Virus protein VP39"/>
    <property type="match status" value="1"/>
</dbReference>
<comment type="subcellular location">
    <subcellularLocation>
        <location evidence="1">Cytoplasm</location>
    </subcellularLocation>
</comment>
<keyword evidence="8" id="KW-0949">S-adenosyl-L-methionine</keyword>
<organism evidence="12 13">
    <name type="scientific">Streptomyces bingchenggensis (strain BCW-1)</name>
    <dbReference type="NCBI Taxonomy" id="749414"/>
    <lineage>
        <taxon>Bacteria</taxon>
        <taxon>Bacillati</taxon>
        <taxon>Actinomycetota</taxon>
        <taxon>Actinomycetes</taxon>
        <taxon>Kitasatosporales</taxon>
        <taxon>Streptomycetaceae</taxon>
        <taxon>Streptomyces</taxon>
    </lineage>
</organism>
<comment type="similarity">
    <text evidence="2">Belongs to the methyltransferase superfamily. L-isoaspartyl/D-aspartyl protein methyltransferase family.</text>
</comment>
<dbReference type="SUPFAM" id="SSF53335">
    <property type="entry name" value="S-adenosyl-L-methionine-dependent methyltransferases"/>
    <property type="match status" value="1"/>
</dbReference>
<dbReference type="GO" id="GO:0004719">
    <property type="term" value="F:protein-L-isoaspartate (D-aspartate) O-methyltransferase activity"/>
    <property type="evidence" value="ECO:0007669"/>
    <property type="project" value="UniProtKB-EC"/>
</dbReference>
<dbReference type="PANTHER" id="PTHR11579">
    <property type="entry name" value="PROTEIN-L-ISOASPARTATE O-METHYLTRANSFERASE"/>
    <property type="match status" value="1"/>
</dbReference>
<evidence type="ECO:0000313" key="12">
    <source>
        <dbReference type="EMBL" id="ADI08698.1"/>
    </source>
</evidence>
<keyword evidence="13" id="KW-1185">Reference proteome</keyword>
<dbReference type="CDD" id="cd02440">
    <property type="entry name" value="AdoMet_MTases"/>
    <property type="match status" value="1"/>
</dbReference>
<evidence type="ECO:0000256" key="6">
    <source>
        <dbReference type="ARBA" id="ARBA00022603"/>
    </source>
</evidence>
<gene>
    <name evidence="12" type="ordered locus">SBI_05578</name>
</gene>
<dbReference type="PANTHER" id="PTHR11579:SF0">
    <property type="entry name" value="PROTEIN-L-ISOASPARTATE(D-ASPARTATE) O-METHYLTRANSFERASE"/>
    <property type="match status" value="1"/>
</dbReference>
<evidence type="ECO:0000256" key="4">
    <source>
        <dbReference type="ARBA" id="ARBA00013346"/>
    </source>
</evidence>
<evidence type="ECO:0000256" key="7">
    <source>
        <dbReference type="ARBA" id="ARBA00022679"/>
    </source>
</evidence>
<dbReference type="GO" id="GO:0032259">
    <property type="term" value="P:methylation"/>
    <property type="evidence" value="ECO:0007669"/>
    <property type="project" value="UniProtKB-KW"/>
</dbReference>
<dbReference type="InterPro" id="IPR029063">
    <property type="entry name" value="SAM-dependent_MTases_sf"/>
</dbReference>
<dbReference type="eggNOG" id="COG2518">
    <property type="taxonomic scope" value="Bacteria"/>
</dbReference>
<evidence type="ECO:0000256" key="1">
    <source>
        <dbReference type="ARBA" id="ARBA00004496"/>
    </source>
</evidence>
<evidence type="ECO:0000256" key="3">
    <source>
        <dbReference type="ARBA" id="ARBA00011890"/>
    </source>
</evidence>
<dbReference type="STRING" id="749414.SBI_05578"/>
<dbReference type="HOGENOM" id="CLU_037629_1_0_11"/>
<accession>D7CCG7</accession>
<evidence type="ECO:0000256" key="11">
    <source>
        <dbReference type="ARBA" id="ARBA00031350"/>
    </source>
</evidence>
<dbReference type="KEGG" id="sbh:SBI_05578"/>
<evidence type="ECO:0000256" key="9">
    <source>
        <dbReference type="ARBA" id="ARBA00030757"/>
    </source>
</evidence>
<protein>
    <recommendedName>
        <fullName evidence="4">Protein-L-isoaspartate O-methyltransferase</fullName>
        <ecNumber evidence="3">2.1.1.77</ecNumber>
    </recommendedName>
    <alternativeName>
        <fullName evidence="11">L-isoaspartyl protein carboxyl methyltransferase</fullName>
    </alternativeName>
    <alternativeName>
        <fullName evidence="9">Protein L-isoaspartyl methyltransferase</fullName>
    </alternativeName>
    <alternativeName>
        <fullName evidence="10">Protein-beta-aspartate methyltransferase</fullName>
    </alternativeName>
</protein>
<dbReference type="Proteomes" id="UP000000377">
    <property type="component" value="Chromosome"/>
</dbReference>
<evidence type="ECO:0000256" key="5">
    <source>
        <dbReference type="ARBA" id="ARBA00022490"/>
    </source>
</evidence>
<name>D7CCG7_STRBB</name>
<evidence type="ECO:0000256" key="2">
    <source>
        <dbReference type="ARBA" id="ARBA00005369"/>
    </source>
</evidence>
<dbReference type="EC" id="2.1.1.77" evidence="3"/>
<keyword evidence="5" id="KW-0963">Cytoplasm</keyword>
<dbReference type="InterPro" id="IPR000682">
    <property type="entry name" value="PCMT"/>
</dbReference>
<dbReference type="PATRIC" id="fig|749414.3.peg.5758"/>
<keyword evidence="7 12" id="KW-0808">Transferase</keyword>